<name>A0A6J5M1I9_9CAUD</name>
<proteinExistence type="predicted"/>
<reference evidence="4" key="1">
    <citation type="submission" date="2020-04" db="EMBL/GenBank/DDBJ databases">
        <authorList>
            <person name="Chiriac C."/>
            <person name="Salcher M."/>
            <person name="Ghai R."/>
            <person name="Kavagutti S V."/>
        </authorList>
    </citation>
    <scope>NUCLEOTIDE SEQUENCE</scope>
</reference>
<dbReference type="Pfam" id="PF07068">
    <property type="entry name" value="Gp23"/>
    <property type="match status" value="1"/>
</dbReference>
<dbReference type="InterPro" id="IPR010762">
    <property type="entry name" value="Gp23/Gp24_T4-like"/>
</dbReference>
<dbReference type="Gene3D" id="3.30.2320.40">
    <property type="match status" value="1"/>
</dbReference>
<evidence type="ECO:0000256" key="2">
    <source>
        <dbReference type="ARBA" id="ARBA00022561"/>
    </source>
</evidence>
<evidence type="ECO:0000256" key="1">
    <source>
        <dbReference type="ARBA" id="ARBA00004328"/>
    </source>
</evidence>
<dbReference type="EMBL" id="LR796380">
    <property type="protein sequence ID" value="CAB4140618.1"/>
    <property type="molecule type" value="Genomic_DNA"/>
</dbReference>
<evidence type="ECO:0000256" key="3">
    <source>
        <dbReference type="ARBA" id="ARBA00022844"/>
    </source>
</evidence>
<evidence type="ECO:0000313" key="4">
    <source>
        <dbReference type="EMBL" id="CAB4140618.1"/>
    </source>
</evidence>
<keyword evidence="2" id="KW-0167">Capsid protein</keyword>
<organism evidence="4">
    <name type="scientific">uncultured Caudovirales phage</name>
    <dbReference type="NCBI Taxonomy" id="2100421"/>
    <lineage>
        <taxon>Viruses</taxon>
        <taxon>Duplodnaviria</taxon>
        <taxon>Heunggongvirae</taxon>
        <taxon>Uroviricota</taxon>
        <taxon>Caudoviricetes</taxon>
        <taxon>Peduoviridae</taxon>
        <taxon>Maltschvirus</taxon>
        <taxon>Maltschvirus maltsch</taxon>
    </lineage>
</organism>
<dbReference type="GO" id="GO:0019028">
    <property type="term" value="C:viral capsid"/>
    <property type="evidence" value="ECO:0007669"/>
    <property type="project" value="UniProtKB-KW"/>
</dbReference>
<accession>A0A6J5M1I9</accession>
<comment type="subcellular location">
    <subcellularLocation>
        <location evidence="1">Virion</location>
    </subcellularLocation>
</comment>
<sequence>MFLQEEVQKKWAPILEHADLPAIKDAHRRSVTAVVLENTEKALREASAHGQFQTLTETESLLPFNKMGASSSTAGSGAIDTFDPVLISLVRRAMPNLIAYDICGTQPMTGPTGLIFAMRSRYANASNTQDGTETFYNEVNTAFSSVTSGANTFGQKFVGTFPGDSNTSGLSAVNTYNTGTGMSTAQAEALGTDSNSAFAQMAFSIEKVTVTAKSRALKAEYTMELAQDLKAIHGLDAETELANILSAEILAEINREVVRTINITAVAGAQDNVTTAGVFDLDTDSNGRWSVEKFKGLMFQLEREANQIAKQTRRGKGNIVICSSDVASALQMAGVLDYAPALNSNNLQVDDTGNTFAGVLNGRLKVYIDPYAIGGNYLTVGYKGSSAFDAGLFYCPYVPLQMVRAVDQSSFQPKIGFKTRYGMVANPFAQGLTKGNGALTINTNVYYRRVIVNNLM</sequence>
<keyword evidence="3" id="KW-0946">Virion</keyword>
<gene>
    <name evidence="4" type="ORF">UFOVP395_42</name>
</gene>
<protein>
    <submittedName>
        <fullName evidence="4">Major capsid protein</fullName>
    </submittedName>
</protein>